<protein>
    <recommendedName>
        <fullName evidence="4 13">Outer-membrane lipoprotein LolB</fullName>
    </recommendedName>
</protein>
<evidence type="ECO:0000256" key="5">
    <source>
        <dbReference type="ARBA" id="ARBA00022448"/>
    </source>
</evidence>
<evidence type="ECO:0000256" key="11">
    <source>
        <dbReference type="ARBA" id="ARBA00023237"/>
    </source>
</evidence>
<dbReference type="SUPFAM" id="SSF89392">
    <property type="entry name" value="Prokaryotic lipoproteins and lipoprotein localization factors"/>
    <property type="match status" value="1"/>
</dbReference>
<evidence type="ECO:0000256" key="9">
    <source>
        <dbReference type="ARBA" id="ARBA00023139"/>
    </source>
</evidence>
<reference evidence="15 16" key="1">
    <citation type="submission" date="2016-10" db="EMBL/GenBank/DDBJ databases">
        <authorList>
            <person name="de Groot N.N."/>
        </authorList>
    </citation>
    <scope>NUCLEOTIDE SEQUENCE [LARGE SCALE GENOMIC DNA]</scope>
    <source>
        <strain evidence="15 16">DSM 16957</strain>
    </source>
</reference>
<evidence type="ECO:0000313" key="15">
    <source>
        <dbReference type="EMBL" id="SDD88499.1"/>
    </source>
</evidence>
<dbReference type="RefSeq" id="WP_091243894.1">
    <property type="nucleotide sequence ID" value="NZ_FNAG01000009.1"/>
</dbReference>
<evidence type="ECO:0000256" key="14">
    <source>
        <dbReference type="SAM" id="SignalP"/>
    </source>
</evidence>
<evidence type="ECO:0000256" key="12">
    <source>
        <dbReference type="ARBA" id="ARBA00023288"/>
    </source>
</evidence>
<dbReference type="GO" id="GO:0009279">
    <property type="term" value="C:cell outer membrane"/>
    <property type="evidence" value="ECO:0007669"/>
    <property type="project" value="UniProtKB-SubCell"/>
</dbReference>
<evidence type="ECO:0000256" key="1">
    <source>
        <dbReference type="ARBA" id="ARBA00004459"/>
    </source>
</evidence>
<evidence type="ECO:0000256" key="7">
    <source>
        <dbReference type="ARBA" id="ARBA00022927"/>
    </source>
</evidence>
<sequence>MRPAAFLRTRPLSALALLLLVGCARAPLRGPDAELLAAQAGREAALARIDHWRLTGRLAVSGEGEGGSGRIDWEQRGEAYTIELSAPVSRQSWRLSGDASGARLEGHGQGPLEDRDPEALLRRAAGWSMPLEPLQAWVRGARTRGRAEIAFGPDGLPALLQQGGWRIDYRNWGEFDGLSLPVRVFAESGERRVRLVVDRWELGDD</sequence>
<comment type="function">
    <text evidence="13">Plays a critical role in the incorporation of lipoproteins in the outer membrane after they are released by the LolA protein.</text>
</comment>
<comment type="subcellular location">
    <subcellularLocation>
        <location evidence="1 13">Cell outer membrane</location>
        <topology evidence="1 13">Lipid-anchor</topology>
    </subcellularLocation>
</comment>
<evidence type="ECO:0000313" key="16">
    <source>
        <dbReference type="Proteomes" id="UP000199603"/>
    </source>
</evidence>
<comment type="similarity">
    <text evidence="2 13">Belongs to the LolB family.</text>
</comment>
<organism evidence="15 16">
    <name type="scientific">Aquimonas voraii</name>
    <dbReference type="NCBI Taxonomy" id="265719"/>
    <lineage>
        <taxon>Bacteria</taxon>
        <taxon>Pseudomonadati</taxon>
        <taxon>Pseudomonadota</taxon>
        <taxon>Gammaproteobacteria</taxon>
        <taxon>Lysobacterales</taxon>
        <taxon>Lysobacteraceae</taxon>
        <taxon>Aquimonas</taxon>
    </lineage>
</organism>
<dbReference type="EMBL" id="FNAG01000009">
    <property type="protein sequence ID" value="SDD88499.1"/>
    <property type="molecule type" value="Genomic_DNA"/>
</dbReference>
<evidence type="ECO:0000256" key="2">
    <source>
        <dbReference type="ARBA" id="ARBA00009696"/>
    </source>
</evidence>
<evidence type="ECO:0000256" key="4">
    <source>
        <dbReference type="ARBA" id="ARBA00016202"/>
    </source>
</evidence>
<name>A0A1G6YDN7_9GAMM</name>
<dbReference type="NCBIfam" id="TIGR00548">
    <property type="entry name" value="lolB"/>
    <property type="match status" value="1"/>
</dbReference>
<dbReference type="OrthoDB" id="9797618at2"/>
<proteinExistence type="inferred from homology"/>
<keyword evidence="16" id="KW-1185">Reference proteome</keyword>
<keyword evidence="5 13" id="KW-0813">Transport</keyword>
<keyword evidence="9 13" id="KW-0564">Palmitate</keyword>
<dbReference type="PROSITE" id="PS51257">
    <property type="entry name" value="PROKAR_LIPOPROTEIN"/>
    <property type="match status" value="1"/>
</dbReference>
<dbReference type="InterPro" id="IPR029046">
    <property type="entry name" value="LolA/LolB/LppX"/>
</dbReference>
<feature type="signal peptide" evidence="14">
    <location>
        <begin position="1"/>
        <end position="26"/>
    </location>
</feature>
<evidence type="ECO:0000256" key="13">
    <source>
        <dbReference type="HAMAP-Rule" id="MF_00233"/>
    </source>
</evidence>
<keyword evidence="12 13" id="KW-0449">Lipoprotein</keyword>
<keyword evidence="10 13" id="KW-0143">Chaperone</keyword>
<dbReference type="Pfam" id="PF03550">
    <property type="entry name" value="LolB"/>
    <property type="match status" value="1"/>
</dbReference>
<dbReference type="InterPro" id="IPR004565">
    <property type="entry name" value="OM_lipoprot_LolB"/>
</dbReference>
<evidence type="ECO:0000256" key="6">
    <source>
        <dbReference type="ARBA" id="ARBA00022729"/>
    </source>
</evidence>
<dbReference type="AlphaFoldDB" id="A0A1G6YDN7"/>
<feature type="chain" id="PRO_5011620405" description="Outer-membrane lipoprotein LolB" evidence="14">
    <location>
        <begin position="27"/>
        <end position="205"/>
    </location>
</feature>
<keyword evidence="11 13" id="KW-0998">Cell outer membrane</keyword>
<dbReference type="HAMAP" id="MF_00233">
    <property type="entry name" value="LolB"/>
    <property type="match status" value="1"/>
</dbReference>
<comment type="subunit">
    <text evidence="3 13">Monomer.</text>
</comment>
<dbReference type="CDD" id="cd16326">
    <property type="entry name" value="LolB"/>
    <property type="match status" value="1"/>
</dbReference>
<evidence type="ECO:0000256" key="10">
    <source>
        <dbReference type="ARBA" id="ARBA00023186"/>
    </source>
</evidence>
<evidence type="ECO:0000256" key="8">
    <source>
        <dbReference type="ARBA" id="ARBA00023136"/>
    </source>
</evidence>
<gene>
    <name evidence="13" type="primary">lolB</name>
    <name evidence="15" type="ORF">SAMN04488509_109115</name>
</gene>
<keyword evidence="8 13" id="KW-0472">Membrane</keyword>
<keyword evidence="6 13" id="KW-0732">Signal</keyword>
<dbReference type="STRING" id="265719.SAMN04488509_109115"/>
<dbReference type="GO" id="GO:0015031">
    <property type="term" value="P:protein transport"/>
    <property type="evidence" value="ECO:0007669"/>
    <property type="project" value="UniProtKB-KW"/>
</dbReference>
<accession>A0A1G6YDN7</accession>
<dbReference type="Proteomes" id="UP000199603">
    <property type="component" value="Unassembled WGS sequence"/>
</dbReference>
<dbReference type="GO" id="GO:0044874">
    <property type="term" value="P:lipoprotein localization to outer membrane"/>
    <property type="evidence" value="ECO:0007669"/>
    <property type="project" value="UniProtKB-UniRule"/>
</dbReference>
<evidence type="ECO:0000256" key="3">
    <source>
        <dbReference type="ARBA" id="ARBA00011245"/>
    </source>
</evidence>
<keyword evidence="7 13" id="KW-0653">Protein transport</keyword>
<dbReference type="Gene3D" id="2.50.20.10">
    <property type="entry name" value="Lipoprotein localisation LolA/LolB/LppX"/>
    <property type="match status" value="1"/>
</dbReference>